<accession>A0A4R3M449</accession>
<feature type="domain" description="Translocation and assembly module TamB C-terminal" evidence="5">
    <location>
        <begin position="1075"/>
        <end position="1423"/>
    </location>
</feature>
<comment type="subcellular location">
    <subcellularLocation>
        <location evidence="1">Membrane</location>
        <topology evidence="1">Single-pass membrane protein</topology>
    </subcellularLocation>
</comment>
<keyword evidence="7" id="KW-1185">Reference proteome</keyword>
<evidence type="ECO:0000313" key="7">
    <source>
        <dbReference type="Proteomes" id="UP000294664"/>
    </source>
</evidence>
<evidence type="ECO:0000259" key="5">
    <source>
        <dbReference type="Pfam" id="PF04357"/>
    </source>
</evidence>
<protein>
    <submittedName>
        <fullName evidence="6">Autotransporter secretion inner membrane protein TamB</fullName>
    </submittedName>
</protein>
<dbReference type="PANTHER" id="PTHR36985:SF1">
    <property type="entry name" value="TRANSLOCATION AND ASSEMBLY MODULE SUBUNIT TAMB"/>
    <property type="match status" value="1"/>
</dbReference>
<reference evidence="6 7" key="1">
    <citation type="submission" date="2019-03" db="EMBL/GenBank/DDBJ databases">
        <title>Genomic Encyclopedia of Type Strains, Phase IV (KMG-IV): sequencing the most valuable type-strain genomes for metagenomic binning, comparative biology and taxonomic classification.</title>
        <authorList>
            <person name="Goeker M."/>
        </authorList>
    </citation>
    <scope>NUCLEOTIDE SEQUENCE [LARGE SCALE GENOMIC DNA]</scope>
    <source>
        <strain evidence="6 7">DSM 9035</strain>
    </source>
</reference>
<gene>
    <name evidence="6" type="ORF">EDC64_101583</name>
</gene>
<name>A0A4R3M449_9HYPH</name>
<keyword evidence="3" id="KW-1133">Transmembrane helix</keyword>
<dbReference type="Pfam" id="PF04357">
    <property type="entry name" value="TamB"/>
    <property type="match status" value="2"/>
</dbReference>
<dbReference type="PANTHER" id="PTHR36985">
    <property type="entry name" value="TRANSLOCATION AND ASSEMBLY MODULE SUBUNIT TAMB"/>
    <property type="match status" value="1"/>
</dbReference>
<organism evidence="6 7">
    <name type="scientific">Aquabacter spiritensis</name>
    <dbReference type="NCBI Taxonomy" id="933073"/>
    <lineage>
        <taxon>Bacteria</taxon>
        <taxon>Pseudomonadati</taxon>
        <taxon>Pseudomonadota</taxon>
        <taxon>Alphaproteobacteria</taxon>
        <taxon>Hyphomicrobiales</taxon>
        <taxon>Xanthobacteraceae</taxon>
        <taxon>Aquabacter</taxon>
    </lineage>
</organism>
<dbReference type="GO" id="GO:0009306">
    <property type="term" value="P:protein secretion"/>
    <property type="evidence" value="ECO:0007669"/>
    <property type="project" value="InterPro"/>
</dbReference>
<dbReference type="GO" id="GO:0005886">
    <property type="term" value="C:plasma membrane"/>
    <property type="evidence" value="ECO:0007669"/>
    <property type="project" value="InterPro"/>
</dbReference>
<proteinExistence type="predicted"/>
<evidence type="ECO:0000256" key="2">
    <source>
        <dbReference type="ARBA" id="ARBA00022692"/>
    </source>
</evidence>
<sequence length="1424" mass="143874">MRALRLFFWSVPVLLAGIVVLAALLFGLAQTPFGRGYLAELAGRLASGNGLEVRISGLTGFVPQDLRVERIVLSDPKGRFAEIDDLTLRWDPLALLSGTVSVQTLEARRVAVLRAPELPPAPSAASEGGLPALRVVVDRLAVPDIALSEPVLGSPARFGFEGGVRLMEPARGLSMRFDLERRDAEGRLTGTVRYAPEGRQLDVDLTGHEPPGGVLARLARLEGLPAIDASIKGSGTLDDWRGTLAASAGVGIHLDGTAAIAASGDAHVVTLALNGAVAPALPEALAPLFEGETALRAEAQIGFDLALDLRRFVLTAAGASVEASGSLTAARVADLAFAVTLGDAARFSALAPDVTWAEARLSGTLRGTQDAPVLAAMVTARDVAGHGYAAGTLQATAATAPAPAGPLDLSATVTADRLSARDPGVAQALGTSGTVSVRGIWQQGAEPTLTQAEARLAALDVTFAGRASQSAIRGTLDVTRLDLAAFAPLAGRPLKGIVAVKADVTRTGADGAIALAMTGTSQGLSTGEPALDGVAGGDASFSGGLSYGPDGSLAVRDLKAAAPGATLAVDGRIDPATANLKGILDLPDLKRLDPRLEGAARAQATFSGRLSALDVAGQVAVPHGAAMGRPIRDLALDFTASDLTGRLGATARLSGMVGEKPAKGSARLTTAADGTRAISDLDFAIGSARLTGNLSAAPTGRLAGSLAFSAANLSDIAPLVLDELAGRAEGTVILTEQGRAQSIAVKARLTDVVAAGQSVAAAQLDFAITDPRSAAAVSGTVEATGIAAGATTVERLRLVAAPADGATRLTLDATAQGAAITATGRAVTVGDAPSFRLETLRVTRQGVAVALSAPATITYRDGTAILDRLALTAGGGTITLQGRIGQTIEATLDARGLPLSLADLAQPGLGLSGTLAATARITGTPTAPNGRYDVTVTRLTSADIARAGAGPFDIRVNGNLADGRAGVNAAVSGPALSGVAITGSVPVSGGALDLAARGTISLAIANAVLATSGARASGNAGLDVTVRGTLDAPRVGGTIRITNGRFEDAPNGVTIERIEAVFTGTDQTVTISSFRAGTPNGGTIQASGSVALDPAGGFPGRIEVTLTNATLVNSELIRFVTDGRATISGPFATRPTIAGRIDVRSLDIHLPDRLPGGSAANLNVRHVNLPPGVNPATPRARREGGARSAGAFVATLDLTVSAPNRIFVRGMGMDAELGGTLQVRGTSAEPVTDGGFQMLRGRLDILGRRLDFTRGRLTFNGSTDPDLDFIAESAAGDVTARILITGKASQPEVAFSSTPTLPQDEVVARLLFGRSTAQLGAGQALQVAQAVATLSGAGQATLGNLRRSLGLDTLDVGLNSAGTGGQIGLGRRLNDNISLGVRQGTTSGSTQATIDIDLGNNIRLQGATGADGGTSVGIGAQWDY</sequence>
<dbReference type="Proteomes" id="UP000294664">
    <property type="component" value="Unassembled WGS sequence"/>
</dbReference>
<keyword evidence="4" id="KW-0472">Membrane</keyword>
<keyword evidence="2" id="KW-0812">Transmembrane</keyword>
<dbReference type="GO" id="GO:0097347">
    <property type="term" value="C:TAM protein secretion complex"/>
    <property type="evidence" value="ECO:0007669"/>
    <property type="project" value="TreeGrafter"/>
</dbReference>
<dbReference type="EMBL" id="SMAI01000001">
    <property type="protein sequence ID" value="TCT08064.1"/>
    <property type="molecule type" value="Genomic_DNA"/>
</dbReference>
<evidence type="ECO:0000313" key="6">
    <source>
        <dbReference type="EMBL" id="TCT08064.1"/>
    </source>
</evidence>
<evidence type="ECO:0000256" key="3">
    <source>
        <dbReference type="ARBA" id="ARBA00022989"/>
    </source>
</evidence>
<dbReference type="InterPro" id="IPR007452">
    <property type="entry name" value="TamB_C"/>
</dbReference>
<evidence type="ECO:0000256" key="4">
    <source>
        <dbReference type="ARBA" id="ARBA00023136"/>
    </source>
</evidence>
<dbReference type="OrthoDB" id="7784409at2"/>
<comment type="caution">
    <text evidence="6">The sequence shown here is derived from an EMBL/GenBank/DDBJ whole genome shotgun (WGS) entry which is preliminary data.</text>
</comment>
<feature type="domain" description="Translocation and assembly module TamB C-terminal" evidence="5">
    <location>
        <begin position="872"/>
        <end position="1047"/>
    </location>
</feature>
<evidence type="ECO:0000256" key="1">
    <source>
        <dbReference type="ARBA" id="ARBA00004167"/>
    </source>
</evidence>